<feature type="compositionally biased region" description="Polar residues" evidence="1">
    <location>
        <begin position="52"/>
        <end position="70"/>
    </location>
</feature>
<dbReference type="Proteomes" id="UP001175271">
    <property type="component" value="Unassembled WGS sequence"/>
</dbReference>
<reference evidence="3" key="1">
    <citation type="submission" date="2023-06" db="EMBL/GenBank/DDBJ databases">
        <title>Genomic analysis of the entomopathogenic nematode Steinernema hermaphroditum.</title>
        <authorList>
            <person name="Schwarz E.M."/>
            <person name="Heppert J.K."/>
            <person name="Baniya A."/>
            <person name="Schwartz H.T."/>
            <person name="Tan C.-H."/>
            <person name="Antoshechkin I."/>
            <person name="Sternberg P.W."/>
            <person name="Goodrich-Blair H."/>
            <person name="Dillman A.R."/>
        </authorList>
    </citation>
    <scope>NUCLEOTIDE SEQUENCE</scope>
    <source>
        <strain evidence="3">PS9179</strain>
        <tissue evidence="3">Whole animal</tissue>
    </source>
</reference>
<evidence type="ECO:0000313" key="3">
    <source>
        <dbReference type="EMBL" id="KAK0418184.1"/>
    </source>
</evidence>
<dbReference type="AlphaFoldDB" id="A0AA39I7I6"/>
<dbReference type="EMBL" id="JAUCMV010000002">
    <property type="protein sequence ID" value="KAK0418184.1"/>
    <property type="molecule type" value="Genomic_DNA"/>
</dbReference>
<gene>
    <name evidence="3" type="ORF">QR680_013420</name>
</gene>
<organism evidence="3 4">
    <name type="scientific">Steinernema hermaphroditum</name>
    <dbReference type="NCBI Taxonomy" id="289476"/>
    <lineage>
        <taxon>Eukaryota</taxon>
        <taxon>Metazoa</taxon>
        <taxon>Ecdysozoa</taxon>
        <taxon>Nematoda</taxon>
        <taxon>Chromadorea</taxon>
        <taxon>Rhabditida</taxon>
        <taxon>Tylenchina</taxon>
        <taxon>Panagrolaimomorpha</taxon>
        <taxon>Strongyloidoidea</taxon>
        <taxon>Steinernematidae</taxon>
        <taxon>Steinernema</taxon>
    </lineage>
</organism>
<name>A0AA39I7I6_9BILA</name>
<feature type="transmembrane region" description="Helical" evidence="2">
    <location>
        <begin position="6"/>
        <end position="25"/>
    </location>
</feature>
<comment type="caution">
    <text evidence="3">The sequence shown here is derived from an EMBL/GenBank/DDBJ whole genome shotgun (WGS) entry which is preliminary data.</text>
</comment>
<accession>A0AA39I7I6</accession>
<keyword evidence="2" id="KW-0812">Transmembrane</keyword>
<keyword evidence="2" id="KW-1133">Transmembrane helix</keyword>
<sequence>MSSWGSLFFSNLFIIFVFVAVAFLIKRCRLPREVTDFEGSGSATPLAIYNADGSQSGSVEPSTGGTLRYT</sequence>
<evidence type="ECO:0000313" key="4">
    <source>
        <dbReference type="Proteomes" id="UP001175271"/>
    </source>
</evidence>
<proteinExistence type="predicted"/>
<evidence type="ECO:0000256" key="1">
    <source>
        <dbReference type="SAM" id="MobiDB-lite"/>
    </source>
</evidence>
<feature type="region of interest" description="Disordered" evidence="1">
    <location>
        <begin position="50"/>
        <end position="70"/>
    </location>
</feature>
<keyword evidence="4" id="KW-1185">Reference proteome</keyword>
<keyword evidence="2" id="KW-0472">Membrane</keyword>
<evidence type="ECO:0000256" key="2">
    <source>
        <dbReference type="SAM" id="Phobius"/>
    </source>
</evidence>
<protein>
    <submittedName>
        <fullName evidence="3">Uncharacterized protein</fullName>
    </submittedName>
</protein>